<proteinExistence type="predicted"/>
<keyword evidence="2" id="KW-1185">Reference proteome</keyword>
<gene>
    <name evidence="1" type="ORF">HOLleu_31981</name>
</gene>
<protein>
    <submittedName>
        <fullName evidence="1">Uncharacterized protein</fullName>
    </submittedName>
</protein>
<comment type="caution">
    <text evidence="1">The sequence shown here is derived from an EMBL/GenBank/DDBJ whole genome shotgun (WGS) entry which is preliminary data.</text>
</comment>
<dbReference type="Proteomes" id="UP001152320">
    <property type="component" value="Chromosome 16"/>
</dbReference>
<organism evidence="1 2">
    <name type="scientific">Holothuria leucospilota</name>
    <name type="common">Black long sea cucumber</name>
    <name type="synonym">Mertensiothuria leucospilota</name>
    <dbReference type="NCBI Taxonomy" id="206669"/>
    <lineage>
        <taxon>Eukaryota</taxon>
        <taxon>Metazoa</taxon>
        <taxon>Echinodermata</taxon>
        <taxon>Eleutherozoa</taxon>
        <taxon>Echinozoa</taxon>
        <taxon>Holothuroidea</taxon>
        <taxon>Aspidochirotacea</taxon>
        <taxon>Aspidochirotida</taxon>
        <taxon>Holothuriidae</taxon>
        <taxon>Holothuria</taxon>
    </lineage>
</organism>
<reference evidence="1" key="1">
    <citation type="submission" date="2021-10" db="EMBL/GenBank/DDBJ databases">
        <title>Tropical sea cucumber genome reveals ecological adaptation and Cuvierian tubules defense mechanism.</title>
        <authorList>
            <person name="Chen T."/>
        </authorList>
    </citation>
    <scope>NUCLEOTIDE SEQUENCE</scope>
    <source>
        <strain evidence="1">Nanhai2018</strain>
        <tissue evidence="1">Muscle</tissue>
    </source>
</reference>
<dbReference type="EMBL" id="JAIZAY010000016">
    <property type="protein sequence ID" value="KAJ8026985.1"/>
    <property type="molecule type" value="Genomic_DNA"/>
</dbReference>
<sequence length="67" mass="7161">MSLKSKFTKALRKPCDASILQQASLDKNICISAVGAYEIESTLRTHGNTQALMVAVANSPPAKLLES</sequence>
<name>A0A9Q0YSR1_HOLLE</name>
<evidence type="ECO:0000313" key="1">
    <source>
        <dbReference type="EMBL" id="KAJ8026985.1"/>
    </source>
</evidence>
<evidence type="ECO:0000313" key="2">
    <source>
        <dbReference type="Proteomes" id="UP001152320"/>
    </source>
</evidence>
<dbReference type="AlphaFoldDB" id="A0A9Q0YSR1"/>
<accession>A0A9Q0YSR1</accession>